<accession>A0A414DFP8</accession>
<dbReference type="AlphaFoldDB" id="A0A414DFP8"/>
<protein>
    <recommendedName>
        <fullName evidence="3">Phage late control gene D protein (GPD)</fullName>
    </recommendedName>
</protein>
<reference evidence="1 2" key="1">
    <citation type="submission" date="2018-08" db="EMBL/GenBank/DDBJ databases">
        <title>A genome reference for cultivated species of the human gut microbiota.</title>
        <authorList>
            <person name="Zou Y."/>
            <person name="Xue W."/>
            <person name="Luo G."/>
        </authorList>
    </citation>
    <scope>NUCLEOTIDE SEQUENCE [LARGE SCALE GENOMIC DNA]</scope>
    <source>
        <strain evidence="1 2">AM32-6</strain>
    </source>
</reference>
<evidence type="ECO:0000313" key="1">
    <source>
        <dbReference type="EMBL" id="RHD09427.1"/>
    </source>
</evidence>
<sequence length="430" mass="47009">MSNPRKAVPSLSFNGKNVTTKMKEFLESVSYTDVASGDSDSIDISLHNIGMKWMGAWYPKKGDKISGNITFQNWNAEGKHLKLDCGKFVLDSIKFSGGPLKATFGALAIPASESFKSRERTKTWKKVTVKKIATEIAKRYKLNLSYSGPSITISAIEQSEKSDSAFLYEVCKSYGLSMKVFNSKIVIYDQTAQEKKKSVATLKRESFVDDNWDYDDALEGTYTGARISYKSGKNSKEISVFLGLKAEKASGSRVLKINETASDAADAYYKAAAAVNQSNEQATTLSGEIWPNPKICAGVCVTISGMGKANGKYFVDKSTTEVSDGNTKQSVEMHKCQTRLSYTPKKQTPAKKKPTTTKKSYKVGDIVNFHGGTHYISSWPGSKGYSARAGKAKITLGPNCAGNGKAHPYHLIHTDSKSNVYGWVDSGTFD</sequence>
<dbReference type="Proteomes" id="UP000284472">
    <property type="component" value="Unassembled WGS sequence"/>
</dbReference>
<proteinExistence type="predicted"/>
<dbReference type="RefSeq" id="WP_118043624.1">
    <property type="nucleotide sequence ID" value="NZ_QSIR01000001.1"/>
</dbReference>
<organism evidence="1 2">
    <name type="scientific">Mediterraneibacter gnavus</name>
    <name type="common">Ruminococcus gnavus</name>
    <dbReference type="NCBI Taxonomy" id="33038"/>
    <lineage>
        <taxon>Bacteria</taxon>
        <taxon>Bacillati</taxon>
        <taxon>Bacillota</taxon>
        <taxon>Clostridia</taxon>
        <taxon>Lachnospirales</taxon>
        <taxon>Lachnospiraceae</taxon>
        <taxon>Mediterraneibacter</taxon>
    </lineage>
</organism>
<dbReference type="SUPFAM" id="SSF69279">
    <property type="entry name" value="Phage tail proteins"/>
    <property type="match status" value="1"/>
</dbReference>
<name>A0A414DFP8_MEDGN</name>
<dbReference type="EMBL" id="QSIR01000001">
    <property type="protein sequence ID" value="RHD09427.1"/>
    <property type="molecule type" value="Genomic_DNA"/>
</dbReference>
<comment type="caution">
    <text evidence="1">The sequence shown here is derived from an EMBL/GenBank/DDBJ whole genome shotgun (WGS) entry which is preliminary data.</text>
</comment>
<gene>
    <name evidence="1" type="ORF">DW812_01365</name>
</gene>
<evidence type="ECO:0008006" key="3">
    <source>
        <dbReference type="Google" id="ProtNLM"/>
    </source>
</evidence>
<evidence type="ECO:0000313" key="2">
    <source>
        <dbReference type="Proteomes" id="UP000284472"/>
    </source>
</evidence>